<evidence type="ECO:0000259" key="1">
    <source>
        <dbReference type="Pfam" id="PF08751"/>
    </source>
</evidence>
<proteinExistence type="predicted"/>
<evidence type="ECO:0000313" key="2">
    <source>
        <dbReference type="EMBL" id="RAV34976.1"/>
    </source>
</evidence>
<sequence length="323" mass="34680">MSVLTVAKLHAESVAYYESTVDVSGGVDGYYSEDGRQPARAWVTGESAGAVDAISGQLGVEPGMVVDGAGVRSWFNGAVGPSGVKLGRAPGSRGVPGYDLAFCAPKSVSIVWGLTDDEDVRAAVDRAHAAAVASGMDYLTTHAGYTRRASRDDPSVMVIESLPGLSGVRYEHRTSRAGDPHVHSHVLLSNKQLCRDGKFRTIDGTSVYHELRAAGMVYQAHLRAELTAALGVRWGEIVNGCAEIVGLDDPEFIRGFSTRASEIDAWRQAQGVGDDEHRSEVMNRLFARLGQKTTRRRKDVDTPLAELQAQWAGSAVPVDVYPR</sequence>
<accession>A0A364VEI9</accession>
<reference evidence="2 3" key="1">
    <citation type="journal article" date="2018" name="Syst. Appl. Microbiol.">
        <title>Corynebacterium heidelbergense sp. nov., isolated from the preen glands of Egyptian geese (Alopochen aegyptiacus).</title>
        <authorList>
            <person name="Braun M.S."/>
            <person name="Wang E."/>
            <person name="Zimmermann S."/>
            <person name="Wink M."/>
        </authorList>
    </citation>
    <scope>NUCLEOTIDE SEQUENCE [LARGE SCALE GENOMIC DNA]</scope>
    <source>
        <strain evidence="2 3">DSM 104638</strain>
    </source>
</reference>
<dbReference type="EMBL" id="PHQP01000002">
    <property type="protein sequence ID" value="RAV34976.1"/>
    <property type="molecule type" value="Genomic_DNA"/>
</dbReference>
<organism evidence="2 3">
    <name type="scientific">Corynebacterium heidelbergense</name>
    <dbReference type="NCBI Taxonomy" id="2055947"/>
    <lineage>
        <taxon>Bacteria</taxon>
        <taxon>Bacillati</taxon>
        <taxon>Actinomycetota</taxon>
        <taxon>Actinomycetes</taxon>
        <taxon>Mycobacteriales</taxon>
        <taxon>Corynebacteriaceae</taxon>
        <taxon>Corynebacterium</taxon>
    </lineage>
</organism>
<dbReference type="InterPro" id="IPR014862">
    <property type="entry name" value="TrwC"/>
</dbReference>
<feature type="domain" description="TrwC relaxase" evidence="1">
    <location>
        <begin position="12"/>
        <end position="315"/>
    </location>
</feature>
<dbReference type="Proteomes" id="UP000251047">
    <property type="component" value="Unassembled WGS sequence"/>
</dbReference>
<name>A0A364VEI9_9CORY</name>
<dbReference type="SUPFAM" id="SSF55464">
    <property type="entry name" value="Origin of replication-binding domain, RBD-like"/>
    <property type="match status" value="1"/>
</dbReference>
<gene>
    <name evidence="2" type="ORF">CWC39_00520</name>
</gene>
<comment type="caution">
    <text evidence="2">The sequence shown here is derived from an EMBL/GenBank/DDBJ whole genome shotgun (WGS) entry which is preliminary data.</text>
</comment>
<dbReference type="Pfam" id="PF08751">
    <property type="entry name" value="TrwC"/>
    <property type="match status" value="1"/>
</dbReference>
<protein>
    <recommendedName>
        <fullName evidence="1">TrwC relaxase domain-containing protein</fullName>
    </recommendedName>
</protein>
<dbReference type="OrthoDB" id="4524286at2"/>
<dbReference type="AlphaFoldDB" id="A0A364VEI9"/>
<evidence type="ECO:0000313" key="3">
    <source>
        <dbReference type="Proteomes" id="UP000251047"/>
    </source>
</evidence>
<dbReference type="NCBIfam" id="NF041492">
    <property type="entry name" value="MobF"/>
    <property type="match status" value="1"/>
</dbReference>